<feature type="compositionally biased region" description="Basic residues" evidence="1">
    <location>
        <begin position="97"/>
        <end position="108"/>
    </location>
</feature>
<proteinExistence type="predicted"/>
<evidence type="ECO:0000256" key="1">
    <source>
        <dbReference type="SAM" id="MobiDB-lite"/>
    </source>
</evidence>
<evidence type="ECO:0000256" key="2">
    <source>
        <dbReference type="SAM" id="SignalP"/>
    </source>
</evidence>
<name>A0A7R9MNF4_9ACAR</name>
<dbReference type="EMBL" id="OC945538">
    <property type="protein sequence ID" value="CAD7663072.1"/>
    <property type="molecule type" value="Genomic_DNA"/>
</dbReference>
<reference evidence="3" key="1">
    <citation type="submission" date="2020-11" db="EMBL/GenBank/DDBJ databases">
        <authorList>
            <person name="Tran Van P."/>
        </authorList>
    </citation>
    <scope>NUCLEOTIDE SEQUENCE</scope>
</reference>
<keyword evidence="2" id="KW-0732">Signal</keyword>
<dbReference type="EMBL" id="CAJPVJ010030713">
    <property type="protein sequence ID" value="CAG2180209.1"/>
    <property type="molecule type" value="Genomic_DNA"/>
</dbReference>
<dbReference type="Proteomes" id="UP000728032">
    <property type="component" value="Unassembled WGS sequence"/>
</dbReference>
<evidence type="ECO:0000313" key="3">
    <source>
        <dbReference type="EMBL" id="CAD7663072.1"/>
    </source>
</evidence>
<accession>A0A7R9MNF4</accession>
<keyword evidence="4" id="KW-1185">Reference proteome</keyword>
<feature type="region of interest" description="Disordered" evidence="1">
    <location>
        <begin position="87"/>
        <end position="108"/>
    </location>
</feature>
<feature type="signal peptide" evidence="2">
    <location>
        <begin position="1"/>
        <end position="23"/>
    </location>
</feature>
<dbReference type="AlphaFoldDB" id="A0A7R9MNF4"/>
<sequence length="108" mass="12273">MPSFSALIYLLIIVTILIKSSSSKSLPLWPIKNRRRAHAPKVVYVQSPPQVVHNHVINESVKTVEVTIHVHTTNNKVVNLNQPVAKSNGYARAQPQSKRRITNRNRNY</sequence>
<feature type="chain" id="PRO_5036403671" evidence="2">
    <location>
        <begin position="24"/>
        <end position="108"/>
    </location>
</feature>
<gene>
    <name evidence="3" type="ORF">ONB1V03_LOCUS19632</name>
</gene>
<protein>
    <submittedName>
        <fullName evidence="3">Uncharacterized protein</fullName>
    </submittedName>
</protein>
<evidence type="ECO:0000313" key="4">
    <source>
        <dbReference type="Proteomes" id="UP000728032"/>
    </source>
</evidence>
<organism evidence="3">
    <name type="scientific">Oppiella nova</name>
    <dbReference type="NCBI Taxonomy" id="334625"/>
    <lineage>
        <taxon>Eukaryota</taxon>
        <taxon>Metazoa</taxon>
        <taxon>Ecdysozoa</taxon>
        <taxon>Arthropoda</taxon>
        <taxon>Chelicerata</taxon>
        <taxon>Arachnida</taxon>
        <taxon>Acari</taxon>
        <taxon>Acariformes</taxon>
        <taxon>Sarcoptiformes</taxon>
        <taxon>Oribatida</taxon>
        <taxon>Brachypylina</taxon>
        <taxon>Oppioidea</taxon>
        <taxon>Oppiidae</taxon>
        <taxon>Oppiella</taxon>
    </lineage>
</organism>